<organism evidence="3 4">
    <name type="scientific">Aliiruegeria lutimaris</name>
    <dbReference type="NCBI Taxonomy" id="571298"/>
    <lineage>
        <taxon>Bacteria</taxon>
        <taxon>Pseudomonadati</taxon>
        <taxon>Pseudomonadota</taxon>
        <taxon>Alphaproteobacteria</taxon>
        <taxon>Rhodobacterales</taxon>
        <taxon>Roseobacteraceae</taxon>
        <taxon>Aliiruegeria</taxon>
    </lineage>
</organism>
<keyword evidence="4" id="KW-1185">Reference proteome</keyword>
<dbReference type="Pfam" id="PF13692">
    <property type="entry name" value="Glyco_trans_1_4"/>
    <property type="match status" value="1"/>
</dbReference>
<evidence type="ECO:0000256" key="1">
    <source>
        <dbReference type="SAM" id="MobiDB-lite"/>
    </source>
</evidence>
<gene>
    <name evidence="3" type="ORF">SAMN04488026_10596</name>
</gene>
<dbReference type="RefSeq" id="WP_093161828.1">
    <property type="nucleotide sequence ID" value="NZ_FNEK01000059.1"/>
</dbReference>
<dbReference type="Pfam" id="PF13579">
    <property type="entry name" value="Glyco_trans_4_4"/>
    <property type="match status" value="1"/>
</dbReference>
<proteinExistence type="predicted"/>
<reference evidence="3 4" key="1">
    <citation type="submission" date="2016-10" db="EMBL/GenBank/DDBJ databases">
        <authorList>
            <person name="de Groot N.N."/>
        </authorList>
    </citation>
    <scope>NUCLEOTIDE SEQUENCE [LARGE SCALE GENOMIC DNA]</scope>
    <source>
        <strain evidence="3 4">DSM 25294</strain>
    </source>
</reference>
<feature type="region of interest" description="Disordered" evidence="1">
    <location>
        <begin position="355"/>
        <end position="378"/>
    </location>
</feature>
<name>A0A1G9FSR2_9RHOB</name>
<feature type="domain" description="Glycosyltransferase subfamily 4-like N-terminal" evidence="2">
    <location>
        <begin position="13"/>
        <end position="166"/>
    </location>
</feature>
<dbReference type="PANTHER" id="PTHR12526:SF630">
    <property type="entry name" value="GLYCOSYLTRANSFERASE"/>
    <property type="match status" value="1"/>
</dbReference>
<protein>
    <submittedName>
        <fullName evidence="3">Glycosyltransferase involved in cell wall bisynthesis</fullName>
    </submittedName>
</protein>
<sequence>MKLLFFQAGFGAGGAEKIIAMIAANRAAQGDEVHVAALTIPDGGSFFSYPDTVRLHPMCRESQAPGRRVQWHRLRHIRRVIRQTQPDVVISFLTKVNTLVLLAALRLPVPVAISERNNPRVQNANPIWSHAQSLLARRANCIVMQTERARQDLPSGLHSRAVVIPNPCAPLGQSAASAGIGSNLVAVGRLDRQKGFDMLIDAMRPIRDALPEARLTIFGEGRERAALEAQRDRLGLSDNVFLPGTCPPGDWISGQDILVVSSRFEGFPNVIAEATVSGLPVVSFDCDYGPRELIRQGENGLLVPAEDNAALARSVLDLACDPERRAAMSRAADPTVEWLSPERVMRQWDRMIEGAATSAPVRSHPGKPAITSSSSSKL</sequence>
<evidence type="ECO:0000259" key="2">
    <source>
        <dbReference type="Pfam" id="PF13579"/>
    </source>
</evidence>
<dbReference type="Proteomes" id="UP000199382">
    <property type="component" value="Unassembled WGS sequence"/>
</dbReference>
<accession>A0A1G9FSR2</accession>
<dbReference type="PANTHER" id="PTHR12526">
    <property type="entry name" value="GLYCOSYLTRANSFERASE"/>
    <property type="match status" value="1"/>
</dbReference>
<dbReference type="InterPro" id="IPR028098">
    <property type="entry name" value="Glyco_trans_4-like_N"/>
</dbReference>
<dbReference type="AlphaFoldDB" id="A0A1G9FSR2"/>
<dbReference type="STRING" id="571298.SAMN04488026_10596"/>
<dbReference type="CDD" id="cd03820">
    <property type="entry name" value="GT4_AmsD-like"/>
    <property type="match status" value="1"/>
</dbReference>
<dbReference type="SUPFAM" id="SSF53756">
    <property type="entry name" value="UDP-Glycosyltransferase/glycogen phosphorylase"/>
    <property type="match status" value="1"/>
</dbReference>
<dbReference type="GO" id="GO:0016757">
    <property type="term" value="F:glycosyltransferase activity"/>
    <property type="evidence" value="ECO:0007669"/>
    <property type="project" value="UniProtKB-ARBA"/>
</dbReference>
<evidence type="ECO:0000313" key="3">
    <source>
        <dbReference type="EMBL" id="SDK91163.1"/>
    </source>
</evidence>
<dbReference type="Gene3D" id="3.40.50.2000">
    <property type="entry name" value="Glycogen Phosphorylase B"/>
    <property type="match status" value="2"/>
</dbReference>
<dbReference type="EMBL" id="FNEK01000059">
    <property type="protein sequence ID" value="SDK91163.1"/>
    <property type="molecule type" value="Genomic_DNA"/>
</dbReference>
<keyword evidence="3" id="KW-0808">Transferase</keyword>
<dbReference type="OrthoDB" id="9790710at2"/>
<evidence type="ECO:0000313" key="4">
    <source>
        <dbReference type="Proteomes" id="UP000199382"/>
    </source>
</evidence>